<reference evidence="9" key="1">
    <citation type="submission" date="2020-06" db="EMBL/GenBank/DDBJ databases">
        <authorList>
            <consortium name="Plant Systems Biology data submission"/>
        </authorList>
    </citation>
    <scope>NUCLEOTIDE SEQUENCE</scope>
    <source>
        <strain evidence="9">D6</strain>
    </source>
</reference>
<evidence type="ECO:0000256" key="2">
    <source>
        <dbReference type="ARBA" id="ARBA00005462"/>
    </source>
</evidence>
<feature type="compositionally biased region" description="Polar residues" evidence="8">
    <location>
        <begin position="58"/>
        <end position="100"/>
    </location>
</feature>
<evidence type="ECO:0000256" key="3">
    <source>
        <dbReference type="ARBA" id="ARBA00022554"/>
    </source>
</evidence>
<dbReference type="AlphaFoldDB" id="A0A9N8DYP7"/>
<dbReference type="Proteomes" id="UP001153069">
    <property type="component" value="Unassembled WGS sequence"/>
</dbReference>
<dbReference type="InterPro" id="IPR045156">
    <property type="entry name" value="Vac8"/>
</dbReference>
<feature type="compositionally biased region" description="Low complexity" evidence="8">
    <location>
        <begin position="316"/>
        <end position="330"/>
    </location>
</feature>
<evidence type="ECO:0000313" key="10">
    <source>
        <dbReference type="Proteomes" id="UP001153069"/>
    </source>
</evidence>
<accession>A0A9N8DYP7</accession>
<feature type="compositionally biased region" description="Low complexity" evidence="8">
    <location>
        <begin position="129"/>
        <end position="164"/>
    </location>
</feature>
<keyword evidence="5" id="KW-0472">Membrane</keyword>
<protein>
    <recommendedName>
        <fullName evidence="7">Vacuolar protein 8</fullName>
    </recommendedName>
</protein>
<dbReference type="EMBL" id="CAICTM010000382">
    <property type="protein sequence ID" value="CAB9509281.1"/>
    <property type="molecule type" value="Genomic_DNA"/>
</dbReference>
<feature type="compositionally biased region" description="Polar residues" evidence="8">
    <location>
        <begin position="222"/>
        <end position="233"/>
    </location>
</feature>
<dbReference type="InterPro" id="IPR000225">
    <property type="entry name" value="Armadillo"/>
</dbReference>
<keyword evidence="4" id="KW-0677">Repeat</keyword>
<proteinExistence type="inferred from homology"/>
<feature type="region of interest" description="Disordered" evidence="8">
    <location>
        <begin position="343"/>
        <end position="370"/>
    </location>
</feature>
<comment type="caution">
    <text evidence="9">The sequence shown here is derived from an EMBL/GenBank/DDBJ whole genome shotgun (WGS) entry which is preliminary data.</text>
</comment>
<dbReference type="PANTHER" id="PTHR47249:SF1">
    <property type="entry name" value="VACUOLAR PROTEIN 8"/>
    <property type="match status" value="1"/>
</dbReference>
<dbReference type="Gene3D" id="1.25.10.10">
    <property type="entry name" value="Leucine-rich Repeat Variant"/>
    <property type="match status" value="2"/>
</dbReference>
<keyword evidence="10" id="KW-1185">Reference proteome</keyword>
<comment type="similarity">
    <text evidence="2">Belongs to the beta-catenin family.</text>
</comment>
<feature type="region of interest" description="Disordered" evidence="8">
    <location>
        <begin position="1"/>
        <end position="330"/>
    </location>
</feature>
<feature type="compositionally biased region" description="Acidic residues" evidence="8">
    <location>
        <begin position="284"/>
        <end position="308"/>
    </location>
</feature>
<dbReference type="OrthoDB" id="7537227at2759"/>
<evidence type="ECO:0000256" key="5">
    <source>
        <dbReference type="ARBA" id="ARBA00023136"/>
    </source>
</evidence>
<dbReference type="GO" id="GO:0005774">
    <property type="term" value="C:vacuolar membrane"/>
    <property type="evidence" value="ECO:0007669"/>
    <property type="project" value="UniProtKB-SubCell"/>
</dbReference>
<organism evidence="9 10">
    <name type="scientific">Seminavis robusta</name>
    <dbReference type="NCBI Taxonomy" id="568900"/>
    <lineage>
        <taxon>Eukaryota</taxon>
        <taxon>Sar</taxon>
        <taxon>Stramenopiles</taxon>
        <taxon>Ochrophyta</taxon>
        <taxon>Bacillariophyta</taxon>
        <taxon>Bacillariophyceae</taxon>
        <taxon>Bacillariophycidae</taxon>
        <taxon>Naviculales</taxon>
        <taxon>Naviculaceae</taxon>
        <taxon>Seminavis</taxon>
    </lineage>
</organism>
<keyword evidence="6" id="KW-0449">Lipoprotein</keyword>
<evidence type="ECO:0000256" key="4">
    <source>
        <dbReference type="ARBA" id="ARBA00022737"/>
    </source>
</evidence>
<comment type="subcellular location">
    <subcellularLocation>
        <location evidence="1">Vacuole membrane</location>
        <topology evidence="1">Lipid-anchor</topology>
    </subcellularLocation>
</comment>
<sequence>MAPREATGTFPDQFLTFDYDASMPMGAPPPHDPVPPGPVDADQSDVDEGSPVPPGAQETLNHVGSGTQSTSEAIRPSSSNASQIDPLSIDPTLNQASPWSTVVGDRPPFVPHFGMESSGGGSGSGGTPEGTSAAGSASSPSGSAAVSTGNNNNSNNNLSSTSSPVGGGSVLPMDTNGNSDVLASPLSTGSSIFNSSTAPNSPAVNGHPSVSPVRSFRPSNSTISTGNNPSSGTPGPRRLRSQTNFQVRSVLDSTTSMESDDDDGLPGLDRTFDSLASSVQQLEETWEQVDQDHDEEDEDEDDEDEVDGDSVMCPDSHMSSNESAASSYSSESMRMIYRNGAFDMSADEPSSPPPAATTASSAAPPSPNSIMLSFGPNTTVSDLKYFAERGCIVALLQALTTPRLVTLGTRMLADYAKMSHRRVAVASNRRILEFVQRTMLQVSEHADWLGREYAVETIRSLTATEESDRFLMGTYGLLTTLALVARGGPFVTHVQDNGVRCTVPLASEKARLHACIAIMNLSCGKANKIEIAKVPDVLEAMRDVMVNSTDEARLKATTCIKNLSNADANDSALLGTPGLVEALGHVAAATCSPENGATPCTTNACLALMNLSISKANKHRVFRTPGVMDALMNVLERTTAQGSSTEARIKACSALSNLAIGYDNKIPMFSYPCFVDAILNVIQTDTGEARTKACSILWSFAAEMKNQVPVVQRGDILPVLVQVAEEDGTTEARFKCVAALTLLAESLENAIPLLESGALAPLMDILHEAGPDPTQWKGQTASWCVGFLMNIAQSDEAVPALREAGVVELLAPLLTLDHYQSLKAAMAVTFVCRYDEGDECYDLLRKTENVIPKIISLLHNTLSGRGGNGYKYGVFTLRSSVGCISALASGPDFMKERIATGPVYESLLRVVTDFCVNGGTPGAIVGGGRDDALSATLAVRALQSLTGHLIPIAGSSSLPFGQSMEDRLLTALISFEGCQHAEVKDCTRHLATDAKIRIQGGRKASMAPSGGCASIRDGEVDVGLNDVTSIASGCCGLETLPGIGEDLLQALTSPARNEDGKPAIIAQASKRDAKDLGGSKLVRTFLLADSTTGRRFVVPTDPSGGRAFNDRRVWCYRRGRFCEEGEEPDLNFVWTDELQQAYEAALALHQDSASQSDSEGGNGRGQ</sequence>
<feature type="compositionally biased region" description="Polar residues" evidence="8">
    <location>
        <begin position="274"/>
        <end position="283"/>
    </location>
</feature>
<dbReference type="SMART" id="SM00185">
    <property type="entry name" value="ARM"/>
    <property type="match status" value="5"/>
</dbReference>
<keyword evidence="3" id="KW-0926">Vacuole</keyword>
<feature type="compositionally biased region" description="Pro residues" evidence="8">
    <location>
        <begin position="26"/>
        <end position="38"/>
    </location>
</feature>
<evidence type="ECO:0000256" key="8">
    <source>
        <dbReference type="SAM" id="MobiDB-lite"/>
    </source>
</evidence>
<evidence type="ECO:0000256" key="7">
    <source>
        <dbReference type="ARBA" id="ARBA00026209"/>
    </source>
</evidence>
<gene>
    <name evidence="9" type="ORF">SEMRO_383_G131200.1</name>
</gene>
<evidence type="ECO:0000256" key="1">
    <source>
        <dbReference type="ARBA" id="ARBA00004592"/>
    </source>
</evidence>
<dbReference type="SUPFAM" id="SSF48371">
    <property type="entry name" value="ARM repeat"/>
    <property type="match status" value="1"/>
</dbReference>
<dbReference type="InterPro" id="IPR016024">
    <property type="entry name" value="ARM-type_fold"/>
</dbReference>
<evidence type="ECO:0000256" key="6">
    <source>
        <dbReference type="ARBA" id="ARBA00023288"/>
    </source>
</evidence>
<evidence type="ECO:0000313" key="9">
    <source>
        <dbReference type="EMBL" id="CAB9509281.1"/>
    </source>
</evidence>
<dbReference type="PANTHER" id="PTHR47249">
    <property type="entry name" value="VACUOLAR PROTEIN 8"/>
    <property type="match status" value="1"/>
</dbReference>
<name>A0A9N8DYP7_9STRA</name>
<dbReference type="InterPro" id="IPR011989">
    <property type="entry name" value="ARM-like"/>
</dbReference>
<dbReference type="GO" id="GO:0043495">
    <property type="term" value="F:protein-membrane adaptor activity"/>
    <property type="evidence" value="ECO:0007669"/>
    <property type="project" value="InterPro"/>
</dbReference>
<dbReference type="GO" id="GO:0071562">
    <property type="term" value="P:nucleus-vacuole junction assembly"/>
    <property type="evidence" value="ECO:0007669"/>
    <property type="project" value="InterPro"/>
</dbReference>
<feature type="compositionally biased region" description="Low complexity" evidence="8">
    <location>
        <begin position="208"/>
        <end position="221"/>
    </location>
</feature>
<feature type="compositionally biased region" description="Polar residues" evidence="8">
    <location>
        <begin position="175"/>
        <end position="203"/>
    </location>
</feature>
<feature type="compositionally biased region" description="Gly residues" evidence="8">
    <location>
        <begin position="117"/>
        <end position="128"/>
    </location>
</feature>